<dbReference type="PROSITE" id="PS51257">
    <property type="entry name" value="PROKAR_LIPOPROTEIN"/>
    <property type="match status" value="1"/>
</dbReference>
<keyword evidence="2" id="KW-1185">Reference proteome</keyword>
<dbReference type="RefSeq" id="WP_346751415.1">
    <property type="nucleotide sequence ID" value="NZ_JAUJEA010000002.1"/>
</dbReference>
<protein>
    <submittedName>
        <fullName evidence="1">Uncharacterized protein</fullName>
    </submittedName>
</protein>
<dbReference type="Proteomes" id="UP001172082">
    <property type="component" value="Unassembled WGS sequence"/>
</dbReference>
<proteinExistence type="predicted"/>
<sequence length="218" mass="24924">MRYAALLTVLITSLAIVTSCDEPPELPLEPTISFNDIQFKKGENGRDSLILTLNFEDGDGDLGLNDDFDEPPFNEYDLVLDDNGDVIHFGAPNQPPYNINDWLLRDLDGDNVTDDTVRIQFNENYHNIFIDFFFKNTQGEYVEIDLKSRVGFNFNGRFPILNTSDNERPLRGTLTYKMVAAFSIDPLFRTNTLKLDVEIQDRGLNRSNKIDTPDFTLQ</sequence>
<accession>A0ABT8KMX6</accession>
<evidence type="ECO:0000313" key="1">
    <source>
        <dbReference type="EMBL" id="MDN5201392.1"/>
    </source>
</evidence>
<gene>
    <name evidence="1" type="ORF">QQ008_08470</name>
</gene>
<name>A0ABT8KMX6_9BACT</name>
<organism evidence="1 2">
    <name type="scientific">Splendidivirga corallicola</name>
    <dbReference type="NCBI Taxonomy" id="3051826"/>
    <lineage>
        <taxon>Bacteria</taxon>
        <taxon>Pseudomonadati</taxon>
        <taxon>Bacteroidota</taxon>
        <taxon>Cytophagia</taxon>
        <taxon>Cytophagales</taxon>
        <taxon>Splendidivirgaceae</taxon>
        <taxon>Splendidivirga</taxon>
    </lineage>
</organism>
<dbReference type="EMBL" id="JAUJEA010000002">
    <property type="protein sequence ID" value="MDN5201392.1"/>
    <property type="molecule type" value="Genomic_DNA"/>
</dbReference>
<comment type="caution">
    <text evidence="1">The sequence shown here is derived from an EMBL/GenBank/DDBJ whole genome shotgun (WGS) entry which is preliminary data.</text>
</comment>
<evidence type="ECO:0000313" key="2">
    <source>
        <dbReference type="Proteomes" id="UP001172082"/>
    </source>
</evidence>
<reference evidence="1" key="1">
    <citation type="submission" date="2023-06" db="EMBL/GenBank/DDBJ databases">
        <title>Genomic of Parafulvivirga corallium.</title>
        <authorList>
            <person name="Wang G."/>
        </authorList>
    </citation>
    <scope>NUCLEOTIDE SEQUENCE</scope>
    <source>
        <strain evidence="1">BMA10</strain>
    </source>
</reference>